<reference evidence="2 3" key="1">
    <citation type="submission" date="2014-04" db="EMBL/GenBank/DDBJ databases">
        <authorList>
            <person name="Bishop-Lilly K.A."/>
            <person name="Broomall S.M."/>
            <person name="Chain P.S."/>
            <person name="Chertkov O."/>
            <person name="Coyne S.R."/>
            <person name="Daligault H.E."/>
            <person name="Davenport K.W."/>
            <person name="Erkkila T."/>
            <person name="Frey K.G."/>
            <person name="Gibbons H.S."/>
            <person name="Gu W."/>
            <person name="Jaissle J."/>
            <person name="Johnson S.L."/>
            <person name="Koroleva G.I."/>
            <person name="Ladner J.T."/>
            <person name="Lo C.-C."/>
            <person name="Minogue T.D."/>
            <person name="Munk C."/>
            <person name="Palacios G.F."/>
            <person name="Redden C.L."/>
            <person name="Rosenzweig C.N."/>
            <person name="Scholz M.B."/>
            <person name="Teshima H."/>
            <person name="Xu Y."/>
        </authorList>
    </citation>
    <scope>NUCLEOTIDE SEQUENCE [LARGE SCALE GENOMIC DNA]</scope>
    <source>
        <strain evidence="2 3">FAJ</strain>
    </source>
</reference>
<dbReference type="InterPro" id="IPR009492">
    <property type="entry name" value="TniQ"/>
</dbReference>
<name>A0AAW3DB00_9GAMM</name>
<dbReference type="RefSeq" id="WP_051907686.1">
    <property type="nucleotide sequence ID" value="NZ_JACTRV010000004.1"/>
</dbReference>
<evidence type="ECO:0000313" key="3">
    <source>
        <dbReference type="Proteomes" id="UP000029117"/>
    </source>
</evidence>
<evidence type="ECO:0000259" key="1">
    <source>
        <dbReference type="Pfam" id="PF06527"/>
    </source>
</evidence>
<sequence length="348" mass="40463">MDLEKENRWPIVLPLYDDEVLSSWIIRNSIANGSDPISFTGALWNNWRCWSIDIDTSISITQLSILSKASKISIKKLYTATLKPFKSDTKKTMYQSWIIPLGSRNRVKTNGYFFCSECIKENRSYMKRGWRFAWSISCSKHKILLSQACPKCNFPFSPHLIKYYATSTRHCQHCGYDLANSKNVRVKNSLFNFQENLDNAATPFLLNTNTYNEQLLLLRTLITFIQRSISRPKSFNNFLKEMSISEKIDLSHFPFERKSIEERYLILNILTKICLMTLNELISTLKKSKVTKTMFIQQTVSCPTIEHIVRKLSHSGKPRKVKAFIKNQSCPTPEHIVDDMMIEILDML</sequence>
<dbReference type="Pfam" id="PF06527">
    <property type="entry name" value="TniQ"/>
    <property type="match status" value="1"/>
</dbReference>
<dbReference type="EMBL" id="JOUE01000006">
    <property type="protein sequence ID" value="KFJ42698.1"/>
    <property type="molecule type" value="Genomic_DNA"/>
</dbReference>
<accession>A0AAW3DB00</accession>
<feature type="domain" description="TniQ" evidence="1">
    <location>
        <begin position="10"/>
        <end position="145"/>
    </location>
</feature>
<proteinExistence type="predicted"/>
<dbReference type="Proteomes" id="UP000029117">
    <property type="component" value="Unassembled WGS sequence"/>
</dbReference>
<dbReference type="AlphaFoldDB" id="A0AAW3DB00"/>
<evidence type="ECO:0000313" key="2">
    <source>
        <dbReference type="EMBL" id="KFJ42698.1"/>
    </source>
</evidence>
<gene>
    <name evidence="2" type="ORF">DR78_750</name>
</gene>
<comment type="caution">
    <text evidence="2">The sequence shown here is derived from an EMBL/GenBank/DDBJ whole genome shotgun (WGS) entry which is preliminary data.</text>
</comment>
<protein>
    <submittedName>
        <fullName evidence="2">TniQ family protein</fullName>
    </submittedName>
</protein>
<organism evidence="2 3">
    <name type="scientific">Francisella philomiragia</name>
    <dbReference type="NCBI Taxonomy" id="28110"/>
    <lineage>
        <taxon>Bacteria</taxon>
        <taxon>Pseudomonadati</taxon>
        <taxon>Pseudomonadota</taxon>
        <taxon>Gammaproteobacteria</taxon>
        <taxon>Thiotrichales</taxon>
        <taxon>Francisellaceae</taxon>
        <taxon>Francisella</taxon>
    </lineage>
</organism>